<dbReference type="STRING" id="2309.CF15_00205"/>
<dbReference type="HAMAP" id="MF_00512">
    <property type="entry name" value="Ribosomal_eS6"/>
    <property type="match status" value="1"/>
</dbReference>
<proteinExistence type="inferred from homology"/>
<dbReference type="NCBIfam" id="NF003292">
    <property type="entry name" value="PRK04290.1-1"/>
    <property type="match status" value="1"/>
</dbReference>
<evidence type="ECO:0000256" key="1">
    <source>
        <dbReference type="ARBA" id="ARBA00009312"/>
    </source>
</evidence>
<dbReference type="GO" id="GO:1990904">
    <property type="term" value="C:ribonucleoprotein complex"/>
    <property type="evidence" value="ECO:0007669"/>
    <property type="project" value="UniProtKB-KW"/>
</dbReference>
<keyword evidence="6" id="KW-1185">Reference proteome</keyword>
<keyword evidence="3 4" id="KW-0687">Ribonucleoprotein</keyword>
<dbReference type="NCBIfam" id="NF003294">
    <property type="entry name" value="PRK04290.1-3"/>
    <property type="match status" value="1"/>
</dbReference>
<reference evidence="5 6" key="1">
    <citation type="submission" date="2015-11" db="EMBL/GenBank/DDBJ databases">
        <title>Genome sequence of Pyrodictium occultum PL-19, a marine hyperthermophilic archaeon isolated from Volcano, Italy.</title>
        <authorList>
            <person name="Utturkar S."/>
            <person name="Huber H."/>
            <person name="Leptihn S."/>
            <person name="Brown S."/>
            <person name="Stetter K.O."/>
            <person name="Podar M."/>
        </authorList>
    </citation>
    <scope>NUCLEOTIDE SEQUENCE [LARGE SCALE GENOMIC DNA]</scope>
    <source>
        <strain evidence="5 6">PL-19</strain>
    </source>
</reference>
<dbReference type="SMART" id="SM01405">
    <property type="entry name" value="Ribosomal_S6e"/>
    <property type="match status" value="1"/>
</dbReference>
<name>A0A0V8RTK9_PYROC</name>
<evidence type="ECO:0000313" key="5">
    <source>
        <dbReference type="EMBL" id="KSW11331.1"/>
    </source>
</evidence>
<keyword evidence="2 4" id="KW-0689">Ribosomal protein</keyword>
<dbReference type="GO" id="GO:0005840">
    <property type="term" value="C:ribosome"/>
    <property type="evidence" value="ECO:0007669"/>
    <property type="project" value="UniProtKB-KW"/>
</dbReference>
<evidence type="ECO:0000313" key="6">
    <source>
        <dbReference type="Proteomes" id="UP000053352"/>
    </source>
</evidence>
<evidence type="ECO:0000256" key="2">
    <source>
        <dbReference type="ARBA" id="ARBA00022980"/>
    </source>
</evidence>
<dbReference type="EMBL" id="LNTB01000001">
    <property type="protein sequence ID" value="KSW11331.1"/>
    <property type="molecule type" value="Genomic_DNA"/>
</dbReference>
<comment type="similarity">
    <text evidence="1 4">Belongs to the eukaryotic ribosomal protein eS6 family.</text>
</comment>
<evidence type="ECO:0000256" key="3">
    <source>
        <dbReference type="ARBA" id="ARBA00023274"/>
    </source>
</evidence>
<dbReference type="InterPro" id="IPR020924">
    <property type="entry name" value="Ribosomal_eS6_arc"/>
</dbReference>
<dbReference type="PROSITE" id="PS00578">
    <property type="entry name" value="RIBOSOMAL_S6E"/>
    <property type="match status" value="1"/>
</dbReference>
<gene>
    <name evidence="4" type="primary">rps6e</name>
    <name evidence="5" type="ORF">CF15_00205</name>
</gene>
<sequence length="218" mass="24004">MPEFKIVISDPQAKADSPIVKVKVKGDGNIECGEEEKSQRKLPTCKANPKLLEKLGAVHRVITIRIRKEEKKIKHTCKAVADAEVPEDEVRVSLEWLGDAVGAEEAEGEAFRAKAWQVAIGSPQADQLIGLKIGDTFDGSIVGLRGYQLRIRGGSDNSGFPMIPSIPGPVKKRVLLSGPPGFHPREKGERRRKTVRGNTISHDIVQINTVIVYSEERR</sequence>
<dbReference type="AlphaFoldDB" id="A0A0V8RTK9"/>
<dbReference type="Proteomes" id="UP000053352">
    <property type="component" value="Unassembled WGS sequence"/>
</dbReference>
<dbReference type="GO" id="GO:0003735">
    <property type="term" value="F:structural constituent of ribosome"/>
    <property type="evidence" value="ECO:0007669"/>
    <property type="project" value="InterPro"/>
</dbReference>
<dbReference type="GO" id="GO:0006412">
    <property type="term" value="P:translation"/>
    <property type="evidence" value="ECO:0007669"/>
    <property type="project" value="UniProtKB-UniRule"/>
</dbReference>
<dbReference type="InterPro" id="IPR001377">
    <property type="entry name" value="Ribosomal_eS6"/>
</dbReference>
<comment type="caution">
    <text evidence="5">The sequence shown here is derived from an EMBL/GenBank/DDBJ whole genome shotgun (WGS) entry which is preliminary data.</text>
</comment>
<dbReference type="RefSeq" id="WP_058370004.1">
    <property type="nucleotide sequence ID" value="NZ_LNTB01000001.1"/>
</dbReference>
<dbReference type="OrthoDB" id="7793at2157"/>
<dbReference type="InterPro" id="IPR018282">
    <property type="entry name" value="Ribosomal_eS6_CS"/>
</dbReference>
<dbReference type="Pfam" id="PF01092">
    <property type="entry name" value="Ribosomal_S6e"/>
    <property type="match status" value="1"/>
</dbReference>
<accession>A0A0V8RTK9</accession>
<protein>
    <recommendedName>
        <fullName evidence="4">Small ribosomal subunit protein eS6</fullName>
    </recommendedName>
</protein>
<organism evidence="5 6">
    <name type="scientific">Pyrodictium occultum</name>
    <dbReference type="NCBI Taxonomy" id="2309"/>
    <lineage>
        <taxon>Archaea</taxon>
        <taxon>Thermoproteota</taxon>
        <taxon>Thermoprotei</taxon>
        <taxon>Desulfurococcales</taxon>
        <taxon>Pyrodictiaceae</taxon>
        <taxon>Pyrodictium</taxon>
    </lineage>
</organism>
<dbReference type="PANTHER" id="PTHR11502">
    <property type="entry name" value="40S RIBOSOMAL PROTEIN S6"/>
    <property type="match status" value="1"/>
</dbReference>
<evidence type="ECO:0000256" key="4">
    <source>
        <dbReference type="HAMAP-Rule" id="MF_00512"/>
    </source>
</evidence>